<reference evidence="1 2" key="1">
    <citation type="submission" date="2022-04" db="EMBL/GenBank/DDBJ databases">
        <title>Halobacillus sp. isolated from saltern.</title>
        <authorList>
            <person name="Won M."/>
            <person name="Lee C.-M."/>
            <person name="Woen H.-Y."/>
            <person name="Kwon S.-W."/>
        </authorList>
    </citation>
    <scope>NUCLEOTIDE SEQUENCE [LARGE SCALE GENOMIC DNA]</scope>
    <source>
        <strain evidence="1 2">SSTM10-2</strain>
    </source>
</reference>
<organism evidence="1 2">
    <name type="scientific">Halobacillus shinanisalinarum</name>
    <dbReference type="NCBI Taxonomy" id="2932258"/>
    <lineage>
        <taxon>Bacteria</taxon>
        <taxon>Bacillati</taxon>
        <taxon>Bacillota</taxon>
        <taxon>Bacilli</taxon>
        <taxon>Bacillales</taxon>
        <taxon>Bacillaceae</taxon>
        <taxon>Halobacillus</taxon>
    </lineage>
</organism>
<dbReference type="RefSeq" id="WP_244752246.1">
    <property type="nucleotide sequence ID" value="NZ_CP095074.1"/>
</dbReference>
<dbReference type="InterPro" id="IPR009057">
    <property type="entry name" value="Homeodomain-like_sf"/>
</dbReference>
<evidence type="ECO:0000313" key="1">
    <source>
        <dbReference type="EMBL" id="UOQ92638.1"/>
    </source>
</evidence>
<sequence>MKRNQYTIALKQQVFKEAEETANKSLVTRLYKLSANMVDHWCQEFHKGKLGDVSLDQVDSIDTKHLAEEIGHLKKLLGEKDLEIDVLGIS</sequence>
<gene>
    <name evidence="1" type="ORF">MUO14_19755</name>
</gene>
<proteinExistence type="predicted"/>
<dbReference type="Proteomes" id="UP000831880">
    <property type="component" value="Chromosome"/>
</dbReference>
<keyword evidence="2" id="KW-1185">Reference proteome</keyword>
<name>A0ABY4GWX5_9BACI</name>
<dbReference type="SUPFAM" id="SSF46689">
    <property type="entry name" value="Homeodomain-like"/>
    <property type="match status" value="1"/>
</dbReference>
<evidence type="ECO:0000313" key="2">
    <source>
        <dbReference type="Proteomes" id="UP000831880"/>
    </source>
</evidence>
<accession>A0ABY4GWX5</accession>
<dbReference type="EMBL" id="CP095074">
    <property type="protein sequence ID" value="UOQ92638.1"/>
    <property type="molecule type" value="Genomic_DNA"/>
</dbReference>
<protein>
    <submittedName>
        <fullName evidence="1">Transposase</fullName>
    </submittedName>
</protein>